<dbReference type="RefSeq" id="WP_233389380.1">
    <property type="nucleotide sequence ID" value="NZ_JAJTWT010000001.1"/>
</dbReference>
<sequence length="155" mass="17113">MDQLEELIASTFAAFKAEAMSTPPMSLRAGDAVDDYTDQPSYSAQADAITDDYLREFRWGLPHLDSASWRHYLPHLLAHAAKHHALGSDVTDALIQNLRPPDRGQLSSLSADQQQVVIKVLDLIAFCETSPHSQAAQTALEEWWAPGALYRPASI</sequence>
<dbReference type="Proteomes" id="UP001201463">
    <property type="component" value="Unassembled WGS sequence"/>
</dbReference>
<proteinExistence type="predicted"/>
<name>A0ABS8XBJ9_9BURK</name>
<comment type="caution">
    <text evidence="1">The sequence shown here is derived from an EMBL/GenBank/DDBJ whole genome shotgun (WGS) entry which is preliminary data.</text>
</comment>
<keyword evidence="2" id="KW-1185">Reference proteome</keyword>
<dbReference type="EMBL" id="JAJTWT010000001">
    <property type="protein sequence ID" value="MCE4536268.1"/>
    <property type="molecule type" value="Genomic_DNA"/>
</dbReference>
<organism evidence="1 2">
    <name type="scientific">Pelomonas caseinilytica</name>
    <dbReference type="NCBI Taxonomy" id="2906763"/>
    <lineage>
        <taxon>Bacteria</taxon>
        <taxon>Pseudomonadati</taxon>
        <taxon>Pseudomonadota</taxon>
        <taxon>Betaproteobacteria</taxon>
        <taxon>Burkholderiales</taxon>
        <taxon>Sphaerotilaceae</taxon>
        <taxon>Roseateles</taxon>
    </lineage>
</organism>
<reference evidence="1 2" key="1">
    <citation type="submission" date="2021-12" db="EMBL/GenBank/DDBJ databases">
        <title>Genome seq of p7.</title>
        <authorList>
            <person name="Seo T."/>
        </authorList>
    </citation>
    <scope>NUCLEOTIDE SEQUENCE [LARGE SCALE GENOMIC DNA]</scope>
    <source>
        <strain evidence="1 2">P7</strain>
    </source>
</reference>
<evidence type="ECO:0000313" key="2">
    <source>
        <dbReference type="Proteomes" id="UP001201463"/>
    </source>
</evidence>
<evidence type="ECO:0000313" key="1">
    <source>
        <dbReference type="EMBL" id="MCE4536268.1"/>
    </source>
</evidence>
<gene>
    <name evidence="1" type="ORF">LXT12_03220</name>
</gene>
<dbReference type="Pfam" id="PF20461">
    <property type="entry name" value="DUF6714"/>
    <property type="match status" value="1"/>
</dbReference>
<accession>A0ABS8XBJ9</accession>
<dbReference type="InterPro" id="IPR046560">
    <property type="entry name" value="DUF6714"/>
</dbReference>
<protein>
    <submittedName>
        <fullName evidence="1">Uncharacterized protein</fullName>
    </submittedName>
</protein>